<dbReference type="Pfam" id="PF09485">
    <property type="entry name" value="CRISPR_Cse2"/>
    <property type="match status" value="1"/>
</dbReference>
<proteinExistence type="predicted"/>
<accession>A0ABQ6VXK1</accession>
<dbReference type="InterPro" id="IPR038287">
    <property type="entry name" value="Cse2_sf"/>
</dbReference>
<comment type="caution">
    <text evidence="1">The sequence shown here is derived from an EMBL/GenBank/DDBJ whole genome shotgun (WGS) entry which is preliminary data.</text>
</comment>
<dbReference type="Proteomes" id="UP000427842">
    <property type="component" value="Unassembled WGS sequence"/>
</dbReference>
<dbReference type="NCBIfam" id="TIGR02548">
    <property type="entry name" value="casB_cse2"/>
    <property type="match status" value="1"/>
</dbReference>
<dbReference type="EMBL" id="QYAZ01000001">
    <property type="protein sequence ID" value="KAB8124927.1"/>
    <property type="molecule type" value="Genomic_DNA"/>
</dbReference>
<evidence type="ECO:0000313" key="1">
    <source>
        <dbReference type="EMBL" id="KAB8124927.1"/>
    </source>
</evidence>
<dbReference type="Gene3D" id="1.10.520.40">
    <property type="entry name" value="CRISPR-associated protein Cse2"/>
    <property type="match status" value="1"/>
</dbReference>
<protein>
    <submittedName>
        <fullName evidence="1">Type I-E CRISPR-associated protein Cse2/CasB</fullName>
    </submittedName>
</protein>
<organism evidence="1 2">
    <name type="scientific">Komagataeibacter medellinensis</name>
    <dbReference type="NCBI Taxonomy" id="1177712"/>
    <lineage>
        <taxon>Bacteria</taxon>
        <taxon>Pseudomonadati</taxon>
        <taxon>Pseudomonadota</taxon>
        <taxon>Alphaproteobacteria</taxon>
        <taxon>Acetobacterales</taxon>
        <taxon>Acetobacteraceae</taxon>
        <taxon>Komagataeibacter</taxon>
    </lineage>
</organism>
<name>A0ABQ6VXK1_9PROT</name>
<evidence type="ECO:0000313" key="2">
    <source>
        <dbReference type="Proteomes" id="UP000427842"/>
    </source>
</evidence>
<dbReference type="InterPro" id="IPR013382">
    <property type="entry name" value="CRISPR-assoc_prot_Cse2"/>
</dbReference>
<dbReference type="RefSeq" id="WP_153471248.1">
    <property type="nucleotide sequence ID" value="NZ_QYAZ01000001.1"/>
</dbReference>
<sequence length="182" mass="20684">MRRDDRATARQVATWWHELQPDPERKRPGDRATLARLRHCGSVTEALFEPETQMLAQRCAAQGENAIARMALVAGVVAHVRTDTPAMRLARQIGPVDMKDAATTLCKPIRFRRLLDARTYDECLRGFRRLVVLAGGAVNVTDLAHALLLWPREGTHDDVRAEWIRREWVYQYWNAGPMATDG</sequence>
<keyword evidence="2" id="KW-1185">Reference proteome</keyword>
<gene>
    <name evidence="1" type="primary">casB</name>
    <name evidence="1" type="ORF">D3W54_12790</name>
</gene>
<reference evidence="1 2" key="1">
    <citation type="submission" date="2018-09" db="EMBL/GenBank/DDBJ databases">
        <title>Genome sequence and characterization of the bcs clusters for the production of nanocellulose from the low pH resistant strain Komagataeibacter medellinensis ID13488.</title>
        <authorList>
            <person name="Hernandez-Arriaga A.M."/>
            <person name="Del Cerro C."/>
            <person name="Urbina L."/>
            <person name="Eceiza A."/>
            <person name="Retegi A."/>
            <person name="Prieto M.A."/>
        </authorList>
    </citation>
    <scope>NUCLEOTIDE SEQUENCE [LARGE SCALE GENOMIC DNA]</scope>
    <source>
        <strain evidence="1 2">ID13488</strain>
    </source>
</reference>